<dbReference type="RefSeq" id="XP_009022929.1">
    <property type="nucleotide sequence ID" value="XM_009024681.1"/>
</dbReference>
<dbReference type="OrthoDB" id="5984298at2759"/>
<dbReference type="AlphaFoldDB" id="T1ESQ9"/>
<dbReference type="KEGG" id="hro:HELRODRAFT_162491"/>
<reference evidence="4 6" key="2">
    <citation type="journal article" date="2013" name="Nature">
        <title>Insights into bilaterian evolution from three spiralian genomes.</title>
        <authorList>
            <person name="Simakov O."/>
            <person name="Marletaz F."/>
            <person name="Cho S.J."/>
            <person name="Edsinger-Gonzales E."/>
            <person name="Havlak P."/>
            <person name="Hellsten U."/>
            <person name="Kuo D.H."/>
            <person name="Larsson T."/>
            <person name="Lv J."/>
            <person name="Arendt D."/>
            <person name="Savage R."/>
            <person name="Osoegawa K."/>
            <person name="de Jong P."/>
            <person name="Grimwood J."/>
            <person name="Chapman J.A."/>
            <person name="Shapiro H."/>
            <person name="Aerts A."/>
            <person name="Otillar R.P."/>
            <person name="Terry A.Y."/>
            <person name="Boore J.L."/>
            <person name="Grigoriev I.V."/>
            <person name="Lindberg D.R."/>
            <person name="Seaver E.C."/>
            <person name="Weisblat D.A."/>
            <person name="Putnam N.H."/>
            <person name="Rokhsar D.S."/>
        </authorList>
    </citation>
    <scope>NUCLEOTIDE SEQUENCE</scope>
</reference>
<name>T1ESQ9_HELRO</name>
<dbReference type="PANTHER" id="PTHR13473">
    <property type="entry name" value="MITOCHONDRIAL RIBOSOMAL PROTEIN L48"/>
    <property type="match status" value="1"/>
</dbReference>
<dbReference type="EMBL" id="KB097143">
    <property type="protein sequence ID" value="ESN99014.1"/>
    <property type="molecule type" value="Genomic_DNA"/>
</dbReference>
<dbReference type="PANTHER" id="PTHR13473:SF0">
    <property type="entry name" value="LARGE RIBOSOMAL SUBUNIT PROTEIN ML48"/>
    <property type="match status" value="1"/>
</dbReference>
<dbReference type="HOGENOM" id="CLU_122557_0_0_1"/>
<dbReference type="EnsemblMetazoa" id="HelroT162491">
    <property type="protein sequence ID" value="HelroP162491"/>
    <property type="gene ID" value="HelroG162491"/>
</dbReference>
<dbReference type="FunCoup" id="T1ESQ9">
    <property type="interactions" value="324"/>
</dbReference>
<reference evidence="6" key="1">
    <citation type="submission" date="2012-12" db="EMBL/GenBank/DDBJ databases">
        <authorList>
            <person name="Hellsten U."/>
            <person name="Grimwood J."/>
            <person name="Chapman J.A."/>
            <person name="Shapiro H."/>
            <person name="Aerts A."/>
            <person name="Otillar R.P."/>
            <person name="Terry A.Y."/>
            <person name="Boore J.L."/>
            <person name="Simakov O."/>
            <person name="Marletaz F."/>
            <person name="Cho S.-J."/>
            <person name="Edsinger-Gonzales E."/>
            <person name="Havlak P."/>
            <person name="Kuo D.-H."/>
            <person name="Larsson T."/>
            <person name="Lv J."/>
            <person name="Arendt D."/>
            <person name="Savage R."/>
            <person name="Osoegawa K."/>
            <person name="de Jong P."/>
            <person name="Lindberg D.R."/>
            <person name="Seaver E.C."/>
            <person name="Weisblat D.A."/>
            <person name="Putnam N.H."/>
            <person name="Grigoriev I.V."/>
            <person name="Rokhsar D.S."/>
        </authorList>
    </citation>
    <scope>NUCLEOTIDE SEQUENCE</scope>
</reference>
<dbReference type="GO" id="GO:1990904">
    <property type="term" value="C:ribonucleoprotein complex"/>
    <property type="evidence" value="ECO:0007669"/>
    <property type="project" value="UniProtKB-KW"/>
</dbReference>
<dbReference type="GeneID" id="20199609"/>
<keyword evidence="6" id="KW-1185">Reference proteome</keyword>
<dbReference type="Pfam" id="PF00338">
    <property type="entry name" value="Ribosomal_S10"/>
    <property type="match status" value="1"/>
</dbReference>
<evidence type="ECO:0000313" key="4">
    <source>
        <dbReference type="EMBL" id="ESN99014.1"/>
    </source>
</evidence>
<dbReference type="OMA" id="IRVSECW"/>
<dbReference type="STRING" id="6412.T1ESQ9"/>
<dbReference type="SUPFAM" id="SSF54999">
    <property type="entry name" value="Ribosomal protein S10"/>
    <property type="match status" value="1"/>
</dbReference>
<dbReference type="EMBL" id="AMQM01001097">
    <property type="status" value="NOT_ANNOTATED_CDS"/>
    <property type="molecule type" value="Genomic_DNA"/>
</dbReference>
<proteinExistence type="predicted"/>
<reference evidence="5" key="3">
    <citation type="submission" date="2015-06" db="UniProtKB">
        <authorList>
            <consortium name="EnsemblMetazoa"/>
        </authorList>
    </citation>
    <scope>IDENTIFICATION</scope>
</reference>
<keyword evidence="2" id="KW-0687">Ribonucleoprotein</keyword>
<dbReference type="Proteomes" id="UP000015101">
    <property type="component" value="Unassembled WGS sequence"/>
</dbReference>
<sequence length="157" mass="18119">MSRFYSLYEPEFLDEKKDTPMYTNLSIRLEGYDFVIVESFAKYIDNKSKHLGLQSMVYAVPARTTKVQIYKPNTSQVGKEYDLALYKRVVQVSDLPSTLAPIFFEVLNTNLPPAVSLVISPPTEEEEDYRYVPDLALLELQAEIAKIEKAKEERKKK</sequence>
<dbReference type="SMART" id="SM01403">
    <property type="entry name" value="Ribosomal_S10"/>
    <property type="match status" value="1"/>
</dbReference>
<dbReference type="CTD" id="20199609"/>
<dbReference type="GO" id="GO:0005761">
    <property type="term" value="C:mitochondrial ribosome"/>
    <property type="evidence" value="ECO:0000318"/>
    <property type="project" value="GO_Central"/>
</dbReference>
<gene>
    <name evidence="5" type="primary">20199609</name>
    <name evidence="4" type="ORF">HELRODRAFT_162491</name>
</gene>
<evidence type="ECO:0000259" key="3">
    <source>
        <dbReference type="SMART" id="SM01403"/>
    </source>
</evidence>
<dbReference type="eggNOG" id="KOG4060">
    <property type="taxonomic scope" value="Eukaryota"/>
</dbReference>
<protein>
    <recommendedName>
        <fullName evidence="3">Small ribosomal subunit protein uS10 domain-containing protein</fullName>
    </recommendedName>
</protein>
<evidence type="ECO:0000313" key="6">
    <source>
        <dbReference type="Proteomes" id="UP000015101"/>
    </source>
</evidence>
<accession>T1ESQ9</accession>
<dbReference type="InterPro" id="IPR027487">
    <property type="entry name" value="Ribosomal_mL48"/>
</dbReference>
<feature type="domain" description="Small ribosomal subunit protein uS10" evidence="3">
    <location>
        <begin position="26"/>
        <end position="120"/>
    </location>
</feature>
<evidence type="ECO:0000313" key="5">
    <source>
        <dbReference type="EnsemblMetazoa" id="HelroP162491"/>
    </source>
</evidence>
<organism evidence="5 6">
    <name type="scientific">Helobdella robusta</name>
    <name type="common">Californian leech</name>
    <dbReference type="NCBI Taxonomy" id="6412"/>
    <lineage>
        <taxon>Eukaryota</taxon>
        <taxon>Metazoa</taxon>
        <taxon>Spiralia</taxon>
        <taxon>Lophotrochozoa</taxon>
        <taxon>Annelida</taxon>
        <taxon>Clitellata</taxon>
        <taxon>Hirudinea</taxon>
        <taxon>Rhynchobdellida</taxon>
        <taxon>Glossiphoniidae</taxon>
        <taxon>Helobdella</taxon>
    </lineage>
</organism>
<evidence type="ECO:0000256" key="2">
    <source>
        <dbReference type="ARBA" id="ARBA00023274"/>
    </source>
</evidence>
<evidence type="ECO:0000256" key="1">
    <source>
        <dbReference type="ARBA" id="ARBA00022980"/>
    </source>
</evidence>
<dbReference type="InParanoid" id="T1ESQ9"/>
<dbReference type="InterPro" id="IPR036838">
    <property type="entry name" value="Ribosomal_uS10_dom_sf"/>
</dbReference>
<dbReference type="InterPro" id="IPR027486">
    <property type="entry name" value="Ribosomal_uS10_dom"/>
</dbReference>
<keyword evidence="1" id="KW-0689">Ribosomal protein</keyword>